<dbReference type="EMBL" id="FOUU01000001">
    <property type="protein sequence ID" value="SFM48312.1"/>
    <property type="molecule type" value="Genomic_DNA"/>
</dbReference>
<dbReference type="Proteomes" id="UP000199611">
    <property type="component" value="Unassembled WGS sequence"/>
</dbReference>
<proteinExistence type="predicted"/>
<dbReference type="STRING" id="39841.SAMN05660836_00455"/>
<dbReference type="Gene3D" id="3.30.420.150">
    <property type="entry name" value="Exopolyphosphatase. Domain 2"/>
    <property type="match status" value="1"/>
</dbReference>
<protein>
    <submittedName>
        <fullName evidence="2">Exopolyphosphatase / guanosine-5'-triphosphate,3'-diphosphate pyrophosphatase</fullName>
    </submittedName>
</protein>
<organism evidence="2 3">
    <name type="scientific">Thermodesulforhabdus norvegica</name>
    <dbReference type="NCBI Taxonomy" id="39841"/>
    <lineage>
        <taxon>Bacteria</taxon>
        <taxon>Pseudomonadati</taxon>
        <taxon>Thermodesulfobacteriota</taxon>
        <taxon>Syntrophobacteria</taxon>
        <taxon>Syntrophobacterales</taxon>
        <taxon>Thermodesulforhabdaceae</taxon>
        <taxon>Thermodesulforhabdus</taxon>
    </lineage>
</organism>
<dbReference type="GO" id="GO:0016462">
    <property type="term" value="F:pyrophosphatase activity"/>
    <property type="evidence" value="ECO:0007669"/>
    <property type="project" value="TreeGrafter"/>
</dbReference>
<evidence type="ECO:0000313" key="2">
    <source>
        <dbReference type="EMBL" id="SFM48312.1"/>
    </source>
</evidence>
<feature type="domain" description="Ppx/GppA phosphatase N-terminal" evidence="1">
    <location>
        <begin position="17"/>
        <end position="308"/>
    </location>
</feature>
<name>A0A1I4R7M8_9BACT</name>
<dbReference type="InterPro" id="IPR043129">
    <property type="entry name" value="ATPase_NBD"/>
</dbReference>
<dbReference type="OrthoDB" id="9793035at2"/>
<dbReference type="PANTHER" id="PTHR30005:SF0">
    <property type="entry name" value="RETROGRADE REGULATION PROTEIN 2"/>
    <property type="match status" value="1"/>
</dbReference>
<evidence type="ECO:0000259" key="1">
    <source>
        <dbReference type="Pfam" id="PF02541"/>
    </source>
</evidence>
<dbReference type="CDD" id="cd24054">
    <property type="entry name" value="ASKHA_NBD_AaPPX-GppA_MtPPX2-like"/>
    <property type="match status" value="1"/>
</dbReference>
<reference evidence="2 3" key="1">
    <citation type="submission" date="2016-10" db="EMBL/GenBank/DDBJ databases">
        <authorList>
            <person name="de Groot N.N."/>
        </authorList>
    </citation>
    <scope>NUCLEOTIDE SEQUENCE [LARGE SCALE GENOMIC DNA]</scope>
    <source>
        <strain evidence="2 3">DSM 9990</strain>
    </source>
</reference>
<dbReference type="Gene3D" id="3.30.420.40">
    <property type="match status" value="1"/>
</dbReference>
<dbReference type="RefSeq" id="WP_093393167.1">
    <property type="nucleotide sequence ID" value="NZ_FOUU01000001.1"/>
</dbReference>
<sequence>MKRFAGVDIGSHTVRMLVVEERSGALFPLSHHRRITRLAENFQDKGYLSTTRKRQTLEVLRDYCRILKDFGVAYAFCGATGVVRRAGEKEAFVKDVESALSYPCKVLSEEDEALTAARGTLNVIRARMDLSFYGMPAVLFDLGGGSTEFVVVRSDRLVFSTSVFVGASTITGMFLKDAPVGSGKIREAKEYVDNLLKPAVVEIGRFVDSSFELIGTAGTVATLGAIFLGMMSYEPYRMIGTKLSLPWVEKILKELAGLTFEDRRKIPGLEPGREDVIVGGTLIVHRILSLLGRQEMIVSDAGLLEGLALIAAEEYMGLTPDGIYSPLTWHFEKAKGENNFFDARR</sequence>
<dbReference type="SUPFAM" id="SSF53067">
    <property type="entry name" value="Actin-like ATPase domain"/>
    <property type="match status" value="2"/>
</dbReference>
<evidence type="ECO:0000313" key="3">
    <source>
        <dbReference type="Proteomes" id="UP000199611"/>
    </source>
</evidence>
<dbReference type="AlphaFoldDB" id="A0A1I4R7M8"/>
<gene>
    <name evidence="2" type="ORF">SAMN05660836_00455</name>
</gene>
<keyword evidence="3" id="KW-1185">Reference proteome</keyword>
<dbReference type="Pfam" id="PF02541">
    <property type="entry name" value="Ppx-GppA"/>
    <property type="match status" value="1"/>
</dbReference>
<dbReference type="InterPro" id="IPR050273">
    <property type="entry name" value="GppA/Ppx_hydrolase"/>
</dbReference>
<dbReference type="InterPro" id="IPR003695">
    <property type="entry name" value="Ppx_GppA_N"/>
</dbReference>
<accession>A0A1I4R7M8</accession>
<dbReference type="PANTHER" id="PTHR30005">
    <property type="entry name" value="EXOPOLYPHOSPHATASE"/>
    <property type="match status" value="1"/>
</dbReference>